<dbReference type="OrthoDB" id="283575at2759"/>
<dbReference type="InterPro" id="IPR001791">
    <property type="entry name" value="Laminin_G"/>
</dbReference>
<evidence type="ECO:0000256" key="1">
    <source>
        <dbReference type="ARBA" id="ARBA00023157"/>
    </source>
</evidence>
<organism evidence="5 6">
    <name type="scientific">Apolygus lucorum</name>
    <name type="common">Small green plant bug</name>
    <name type="synonym">Lygocoris lucorum</name>
    <dbReference type="NCBI Taxonomy" id="248454"/>
    <lineage>
        <taxon>Eukaryota</taxon>
        <taxon>Metazoa</taxon>
        <taxon>Ecdysozoa</taxon>
        <taxon>Arthropoda</taxon>
        <taxon>Hexapoda</taxon>
        <taxon>Insecta</taxon>
        <taxon>Pterygota</taxon>
        <taxon>Neoptera</taxon>
        <taxon>Paraneoptera</taxon>
        <taxon>Hemiptera</taxon>
        <taxon>Heteroptera</taxon>
        <taxon>Panheteroptera</taxon>
        <taxon>Cimicomorpha</taxon>
        <taxon>Miridae</taxon>
        <taxon>Mirini</taxon>
        <taxon>Apolygus</taxon>
    </lineage>
</organism>
<feature type="disulfide bond" evidence="2">
    <location>
        <begin position="126"/>
        <end position="135"/>
    </location>
</feature>
<dbReference type="GO" id="GO:0016020">
    <property type="term" value="C:membrane"/>
    <property type="evidence" value="ECO:0007669"/>
    <property type="project" value="UniProtKB-SubCell"/>
</dbReference>
<comment type="caution">
    <text evidence="2">Lacks conserved residue(s) required for the propagation of feature annotation.</text>
</comment>
<dbReference type="PROSITE" id="PS01186">
    <property type="entry name" value="EGF_2"/>
    <property type="match status" value="1"/>
</dbReference>
<reference evidence="5" key="1">
    <citation type="journal article" date="2021" name="Mol. Ecol. Resour.">
        <title>Apolygus lucorum genome provides insights into omnivorousness and mesophyll feeding.</title>
        <authorList>
            <person name="Liu Y."/>
            <person name="Liu H."/>
            <person name="Wang H."/>
            <person name="Huang T."/>
            <person name="Liu B."/>
            <person name="Yang B."/>
            <person name="Yin L."/>
            <person name="Li B."/>
            <person name="Zhang Y."/>
            <person name="Zhang S."/>
            <person name="Jiang F."/>
            <person name="Zhang X."/>
            <person name="Ren Y."/>
            <person name="Wang B."/>
            <person name="Wang S."/>
            <person name="Lu Y."/>
            <person name="Wu K."/>
            <person name="Fan W."/>
            <person name="Wang G."/>
        </authorList>
    </citation>
    <scope>NUCLEOTIDE SEQUENCE</scope>
    <source>
        <strain evidence="5">12Hb</strain>
    </source>
</reference>
<dbReference type="SUPFAM" id="SSF49899">
    <property type="entry name" value="Concanavalin A-like lectins/glucanases"/>
    <property type="match status" value="2"/>
</dbReference>
<dbReference type="Proteomes" id="UP000466442">
    <property type="component" value="Unassembled WGS sequence"/>
</dbReference>
<dbReference type="SUPFAM" id="SSF57184">
    <property type="entry name" value="Growth factor receptor domain"/>
    <property type="match status" value="1"/>
</dbReference>
<dbReference type="InterPro" id="IPR000742">
    <property type="entry name" value="EGF"/>
</dbReference>
<keyword evidence="6" id="KW-1185">Reference proteome</keyword>
<dbReference type="CDD" id="cd00110">
    <property type="entry name" value="LamG"/>
    <property type="match status" value="1"/>
</dbReference>
<feature type="disulfide bond" evidence="2">
    <location>
        <begin position="89"/>
        <end position="98"/>
    </location>
</feature>
<dbReference type="AlphaFoldDB" id="A0A6A4KBH7"/>
<feature type="domain" description="Laminin G" evidence="3">
    <location>
        <begin position="1"/>
        <end position="71"/>
    </location>
</feature>
<dbReference type="InterPro" id="IPR013320">
    <property type="entry name" value="ConA-like_dom_sf"/>
</dbReference>
<dbReference type="PROSITE" id="PS50026">
    <property type="entry name" value="EGF_3"/>
    <property type="match status" value="2"/>
</dbReference>
<evidence type="ECO:0000313" key="6">
    <source>
        <dbReference type="Proteomes" id="UP000466442"/>
    </source>
</evidence>
<name>A0A6A4KBH7_APOLU</name>
<feature type="domain" description="EGF-like" evidence="4">
    <location>
        <begin position="100"/>
        <end position="136"/>
    </location>
</feature>
<comment type="caution">
    <text evidence="5">The sequence shown here is derived from an EMBL/GenBank/DDBJ whole genome shotgun (WGS) entry which is preliminary data.</text>
</comment>
<evidence type="ECO:0000259" key="4">
    <source>
        <dbReference type="PROSITE" id="PS50026"/>
    </source>
</evidence>
<evidence type="ECO:0000256" key="2">
    <source>
        <dbReference type="PROSITE-ProRule" id="PRU00076"/>
    </source>
</evidence>
<dbReference type="InterPro" id="IPR009030">
    <property type="entry name" value="Growth_fac_rcpt_cys_sf"/>
</dbReference>
<dbReference type="PROSITE" id="PS00022">
    <property type="entry name" value="EGF_1"/>
    <property type="match status" value="2"/>
</dbReference>
<gene>
    <name evidence="5" type="ORF">GE061_008984</name>
</gene>
<protein>
    <submittedName>
        <fullName evidence="5">Uncharacterized protein</fullName>
    </submittedName>
</protein>
<evidence type="ECO:0000313" key="5">
    <source>
        <dbReference type="EMBL" id="KAF6214244.1"/>
    </source>
</evidence>
<keyword evidence="1 2" id="KW-1015">Disulfide bond</keyword>
<dbReference type="PANTHER" id="PTHR15036:SF85">
    <property type="entry name" value="SP2353, ISOFORM A"/>
    <property type="match status" value="1"/>
</dbReference>
<accession>A0A6A4KBH7</accession>
<dbReference type="Gene3D" id="2.60.120.200">
    <property type="match status" value="2"/>
</dbReference>
<feature type="domain" description="EGF-like" evidence="4">
    <location>
        <begin position="62"/>
        <end position="99"/>
    </location>
</feature>
<keyword evidence="2" id="KW-0245">EGF-like domain</keyword>
<dbReference type="Gene3D" id="2.10.25.10">
    <property type="entry name" value="Laminin"/>
    <property type="match status" value="2"/>
</dbReference>
<dbReference type="EMBL" id="WIXP02000002">
    <property type="protein sequence ID" value="KAF6214244.1"/>
    <property type="molecule type" value="Genomic_DNA"/>
</dbReference>
<dbReference type="Pfam" id="PF02210">
    <property type="entry name" value="Laminin_G_2"/>
    <property type="match status" value="1"/>
</dbReference>
<dbReference type="SMART" id="SM00282">
    <property type="entry name" value="LamG"/>
    <property type="match status" value="1"/>
</dbReference>
<feature type="domain" description="Laminin G" evidence="3">
    <location>
        <begin position="162"/>
        <end position="333"/>
    </location>
</feature>
<dbReference type="PANTHER" id="PTHR15036">
    <property type="entry name" value="PIKACHURIN-LIKE PROTEIN"/>
    <property type="match status" value="1"/>
</dbReference>
<evidence type="ECO:0000259" key="3">
    <source>
        <dbReference type="PROSITE" id="PS50025"/>
    </source>
</evidence>
<dbReference type="PROSITE" id="PS50025">
    <property type="entry name" value="LAM_G_DOMAIN"/>
    <property type="match status" value="2"/>
</dbReference>
<proteinExistence type="predicted"/>
<sequence length="340" mass="37218">MLPSHTPLFIGGIEDLSTLPSGSVAGPPVSFSGCVRRLWVNWRSLPLDDQFIIDARNIHDCDGTACGGDVCTNGGSCWITPDNKPVCTCLPQYHGDRCEKTVSCEEFGCEHKGRCITQGKAKSCTCSIGWTGPFCERGVGQGAPHFDGNSYLVFDSHRAVSKREDELSPRTSALYAKLSEDTSISYFYINFSTAQHDGMLLWTSKHEDFMGLGVETGMMKIVWGKSNTDKSELLLPGTSVADGSWHTLTISYHGRAMNFWADHSATHSYPSNSSIQSDGVFYLGGFPDGRRVVEETGGSFHSRFSGCVREIILNDLTSIVDFTKYDGENLGSCDMMYSSP</sequence>
<dbReference type="InterPro" id="IPR050372">
    <property type="entry name" value="Neurexin-related_CASP"/>
</dbReference>
<dbReference type="SMART" id="SM00181">
    <property type="entry name" value="EGF"/>
    <property type="match status" value="2"/>
</dbReference>